<accession>A0A7X6KVM6</accession>
<comment type="caution">
    <text evidence="2">The sequence shown here is derived from an EMBL/GenBank/DDBJ whole genome shotgun (WGS) entry which is preliminary data.</text>
</comment>
<sequence length="135" mass="14724">MSAPAQQPGLAELHRRRRALRLEHQHVRRWRLLLRDRIELAVAAAAPPRVPGEDPDVRDLLTGPDTGAGSLPGAAELAAAVRGALPLAEIEQLPRLRALDGRLADYQDRLGAALDQLTELYITELARDPGVRALV</sequence>
<proteinExistence type="predicted"/>
<dbReference type="Proteomes" id="UP000581206">
    <property type="component" value="Unassembled WGS sequence"/>
</dbReference>
<evidence type="ECO:0000313" key="2">
    <source>
        <dbReference type="EMBL" id="NKY23142.1"/>
    </source>
</evidence>
<evidence type="ECO:0000313" key="3">
    <source>
        <dbReference type="Proteomes" id="UP000581206"/>
    </source>
</evidence>
<dbReference type="EMBL" id="JAAXOX010000004">
    <property type="protein sequence ID" value="NKY23142.1"/>
    <property type="molecule type" value="Genomic_DNA"/>
</dbReference>
<dbReference type="RefSeq" id="WP_168630253.1">
    <property type="nucleotide sequence ID" value="NZ_BONL01000001.1"/>
</dbReference>
<dbReference type="AlphaFoldDB" id="A0A7X6KVM6"/>
<organism evidence="2 3">
    <name type="scientific">Cellulomonas denverensis</name>
    <dbReference type="NCBI Taxonomy" id="264297"/>
    <lineage>
        <taxon>Bacteria</taxon>
        <taxon>Bacillati</taxon>
        <taxon>Actinomycetota</taxon>
        <taxon>Actinomycetes</taxon>
        <taxon>Micrococcales</taxon>
        <taxon>Cellulomonadaceae</taxon>
        <taxon>Cellulomonas</taxon>
    </lineage>
</organism>
<reference evidence="2 3" key="1">
    <citation type="submission" date="2020-04" db="EMBL/GenBank/DDBJ databases">
        <title>MicrobeNet Type strains.</title>
        <authorList>
            <person name="Nicholson A.C."/>
        </authorList>
    </citation>
    <scope>NUCLEOTIDE SEQUENCE [LARGE SCALE GENOMIC DNA]</scope>
    <source>
        <strain evidence="2 3">ATCC BAA-788</strain>
    </source>
</reference>
<protein>
    <submittedName>
        <fullName evidence="2">Uncharacterized protein</fullName>
    </submittedName>
</protein>
<feature type="region of interest" description="Disordered" evidence="1">
    <location>
        <begin position="45"/>
        <end position="69"/>
    </location>
</feature>
<gene>
    <name evidence="2" type="ORF">HGA03_10760</name>
</gene>
<keyword evidence="3" id="KW-1185">Reference proteome</keyword>
<name>A0A7X6KVM6_9CELL</name>
<evidence type="ECO:0000256" key="1">
    <source>
        <dbReference type="SAM" id="MobiDB-lite"/>
    </source>
</evidence>